<dbReference type="InterPro" id="IPR050791">
    <property type="entry name" value="Aldo-Keto_reductase"/>
</dbReference>
<dbReference type="InterPro" id="IPR036812">
    <property type="entry name" value="NAD(P)_OxRdtase_dom_sf"/>
</dbReference>
<dbReference type="GO" id="GO:0005737">
    <property type="term" value="C:cytoplasm"/>
    <property type="evidence" value="ECO:0007669"/>
    <property type="project" value="TreeGrafter"/>
</dbReference>
<dbReference type="CDD" id="cd19077">
    <property type="entry name" value="AKR_AKR8A1-2"/>
    <property type="match status" value="1"/>
</dbReference>
<dbReference type="OrthoDB" id="37537at2759"/>
<sequence>MTVYPQGATGYGLMSLTWRPDPIEPQKFFDAINVALDEGVTFFNSGEFYGPNDDRLLNLELLRDYFKKYPSNRSKMTVSVKGCSNLKTLAPDNSKESIEESVNRISSYFPDGKIDLFEPARMDLVHSVEEVIEALKPFIESGKIGGISLSEVNGDTIRRAYKVYPKISYVEEEFSLMHRAIFQNGVNSVCKEYNIPIVAYSPLGRGYLTGTIKTLEDIPEGDIRRYLGRWSSDDILKANYGLVELVTKVAKRKGCTPGQVALGWIRKHNEFPDKYARIIPIPSAASEPRLRENLTVVGLTDEEFEEINKEVERIDVKGYRYSKEAERFLEA</sequence>
<keyword evidence="1" id="KW-0560">Oxidoreductase</keyword>
<dbReference type="EMBL" id="CAACVR010000075">
    <property type="protein sequence ID" value="VEU24159.1"/>
    <property type="molecule type" value="Genomic_DNA"/>
</dbReference>
<dbReference type="SUPFAM" id="SSF51430">
    <property type="entry name" value="NAD(P)-linked oxidoreductase"/>
    <property type="match status" value="1"/>
</dbReference>
<dbReference type="AlphaFoldDB" id="A0A448YTB8"/>
<reference evidence="3 4" key="1">
    <citation type="submission" date="2018-12" db="EMBL/GenBank/DDBJ databases">
        <authorList>
            <person name="Tiukova I."/>
            <person name="Dainat J."/>
        </authorList>
    </citation>
    <scope>NUCLEOTIDE SEQUENCE [LARGE SCALE GENOMIC DNA]</scope>
</reference>
<keyword evidence="4" id="KW-1185">Reference proteome</keyword>
<dbReference type="PANTHER" id="PTHR43625:SF78">
    <property type="entry name" value="PYRIDOXAL REDUCTASE-RELATED"/>
    <property type="match status" value="1"/>
</dbReference>
<dbReference type="Proteomes" id="UP000290900">
    <property type="component" value="Unassembled WGS sequence"/>
</dbReference>
<name>A0A448YTB8_BRENA</name>
<dbReference type="GO" id="GO:0016491">
    <property type="term" value="F:oxidoreductase activity"/>
    <property type="evidence" value="ECO:0007669"/>
    <property type="project" value="UniProtKB-KW"/>
</dbReference>
<evidence type="ECO:0000256" key="1">
    <source>
        <dbReference type="ARBA" id="ARBA00023002"/>
    </source>
</evidence>
<feature type="domain" description="NADP-dependent oxidoreductase" evidence="2">
    <location>
        <begin position="10"/>
        <end position="309"/>
    </location>
</feature>
<evidence type="ECO:0000313" key="3">
    <source>
        <dbReference type="EMBL" id="VEU24159.1"/>
    </source>
</evidence>
<protein>
    <submittedName>
        <fullName evidence="3">DEKNAAC105407</fullName>
    </submittedName>
</protein>
<dbReference type="InterPro" id="IPR023210">
    <property type="entry name" value="NADP_OxRdtase_dom"/>
</dbReference>
<dbReference type="STRING" id="13370.A0A448YTB8"/>
<dbReference type="Pfam" id="PF00248">
    <property type="entry name" value="Aldo_ket_red"/>
    <property type="match status" value="1"/>
</dbReference>
<accession>A0A448YTB8</accession>
<proteinExistence type="predicted"/>
<dbReference type="FunCoup" id="A0A448YTB8">
    <property type="interactions" value="34"/>
</dbReference>
<gene>
    <name evidence="3" type="ORF">BRENAR_LOCUS4887</name>
</gene>
<dbReference type="Gene3D" id="3.20.20.100">
    <property type="entry name" value="NADP-dependent oxidoreductase domain"/>
    <property type="match status" value="1"/>
</dbReference>
<dbReference type="PANTHER" id="PTHR43625">
    <property type="entry name" value="AFLATOXIN B1 ALDEHYDE REDUCTASE"/>
    <property type="match status" value="1"/>
</dbReference>
<organism evidence="3 4">
    <name type="scientific">Brettanomyces naardenensis</name>
    <name type="common">Yeast</name>
    <dbReference type="NCBI Taxonomy" id="13370"/>
    <lineage>
        <taxon>Eukaryota</taxon>
        <taxon>Fungi</taxon>
        <taxon>Dikarya</taxon>
        <taxon>Ascomycota</taxon>
        <taxon>Saccharomycotina</taxon>
        <taxon>Pichiomycetes</taxon>
        <taxon>Pichiales</taxon>
        <taxon>Pichiaceae</taxon>
        <taxon>Brettanomyces</taxon>
    </lineage>
</organism>
<dbReference type="InParanoid" id="A0A448YTB8"/>
<evidence type="ECO:0000259" key="2">
    <source>
        <dbReference type="Pfam" id="PF00248"/>
    </source>
</evidence>
<evidence type="ECO:0000313" key="4">
    <source>
        <dbReference type="Proteomes" id="UP000290900"/>
    </source>
</evidence>